<evidence type="ECO:0000256" key="12">
    <source>
        <dbReference type="SAM" id="MobiDB-lite"/>
    </source>
</evidence>
<comment type="PTM">
    <text evidence="11">Upon Fe-S cluster removal intramolecular disulfide bonds are formed.</text>
</comment>
<proteinExistence type="inferred from homology"/>
<keyword evidence="9 11" id="KW-1015">Disulfide bond</keyword>
<reference evidence="14 15" key="1">
    <citation type="submission" date="2021-03" db="EMBL/GenBank/DDBJ databases">
        <title>novel species in genus Cellulomonas.</title>
        <authorList>
            <person name="Zhang G."/>
        </authorList>
    </citation>
    <scope>NUCLEOTIDE SEQUENCE [LARGE SCALE GENOMIC DNA]</scope>
    <source>
        <strain evidence="15">zg-ZUI188</strain>
    </source>
</reference>
<gene>
    <name evidence="11" type="primary">whiB</name>
    <name evidence="14" type="ORF">J4035_03625</name>
</gene>
<evidence type="ECO:0000256" key="5">
    <source>
        <dbReference type="ARBA" id="ARBA00023004"/>
    </source>
</evidence>
<dbReference type="InterPro" id="IPR034768">
    <property type="entry name" value="4FE4S_WBL"/>
</dbReference>
<feature type="binding site" evidence="11">
    <location>
        <position position="95"/>
    </location>
    <ligand>
        <name>[4Fe-4S] cluster</name>
        <dbReference type="ChEBI" id="CHEBI:49883"/>
    </ligand>
</feature>
<feature type="binding site" evidence="11">
    <location>
        <position position="69"/>
    </location>
    <ligand>
        <name>[4Fe-4S] cluster</name>
        <dbReference type="ChEBI" id="CHEBI:49883"/>
    </ligand>
</feature>
<evidence type="ECO:0000256" key="4">
    <source>
        <dbReference type="ARBA" id="ARBA00022723"/>
    </source>
</evidence>
<evidence type="ECO:0000256" key="1">
    <source>
        <dbReference type="ARBA" id="ARBA00004496"/>
    </source>
</evidence>
<evidence type="ECO:0000256" key="10">
    <source>
        <dbReference type="ARBA" id="ARBA00023163"/>
    </source>
</evidence>
<dbReference type="PANTHER" id="PTHR38839">
    <property type="entry name" value="TRANSCRIPTIONAL REGULATOR WHID-RELATED"/>
    <property type="match status" value="1"/>
</dbReference>
<name>A0ABS3SEH7_9CELL</name>
<evidence type="ECO:0000256" key="11">
    <source>
        <dbReference type="HAMAP-Rule" id="MF_01479"/>
    </source>
</evidence>
<keyword evidence="11" id="KW-0963">Cytoplasm</keyword>
<dbReference type="EMBL" id="JAGFBM010000001">
    <property type="protein sequence ID" value="MBO3083719.1"/>
    <property type="molecule type" value="Genomic_DNA"/>
</dbReference>
<feature type="binding site" evidence="11">
    <location>
        <position position="101"/>
    </location>
    <ligand>
        <name>[4Fe-4S] cluster</name>
        <dbReference type="ChEBI" id="CHEBI:49883"/>
    </ligand>
</feature>
<evidence type="ECO:0000256" key="3">
    <source>
        <dbReference type="ARBA" id="ARBA00022485"/>
    </source>
</evidence>
<evidence type="ECO:0000256" key="6">
    <source>
        <dbReference type="ARBA" id="ARBA00023014"/>
    </source>
</evidence>
<protein>
    <recommendedName>
        <fullName evidence="11">Transcriptional regulator WhiB</fullName>
    </recommendedName>
</protein>
<evidence type="ECO:0000259" key="13">
    <source>
        <dbReference type="PROSITE" id="PS51674"/>
    </source>
</evidence>
<dbReference type="Pfam" id="PF02467">
    <property type="entry name" value="Whib"/>
    <property type="match status" value="1"/>
</dbReference>
<comment type="function">
    <text evidence="11">Acts as a transcriptional regulator. Probably redox-responsive. The apo- but not holo-form probably binds DNA.</text>
</comment>
<comment type="PTM">
    <text evidence="11">The Fe-S cluster can be nitrosylated by nitric oxide (NO).</text>
</comment>
<accession>A0ABS3SEH7</accession>
<evidence type="ECO:0000256" key="8">
    <source>
        <dbReference type="ARBA" id="ARBA00023125"/>
    </source>
</evidence>
<keyword evidence="3 11" id="KW-0004">4Fe-4S</keyword>
<keyword evidence="15" id="KW-1185">Reference proteome</keyword>
<feature type="binding site" evidence="11">
    <location>
        <position position="92"/>
    </location>
    <ligand>
        <name>[4Fe-4S] cluster</name>
        <dbReference type="ChEBI" id="CHEBI:49883"/>
    </ligand>
</feature>
<dbReference type="HAMAP" id="MF_01479">
    <property type="entry name" value="WhiB"/>
    <property type="match status" value="1"/>
</dbReference>
<evidence type="ECO:0000313" key="14">
    <source>
        <dbReference type="EMBL" id="MBO3083719.1"/>
    </source>
</evidence>
<feature type="region of interest" description="Disordered" evidence="12">
    <location>
        <begin position="1"/>
        <end position="21"/>
    </location>
</feature>
<dbReference type="Proteomes" id="UP000678317">
    <property type="component" value="Unassembled WGS sequence"/>
</dbReference>
<evidence type="ECO:0000256" key="2">
    <source>
        <dbReference type="ARBA" id="ARBA00006597"/>
    </source>
</evidence>
<comment type="caution">
    <text evidence="14">The sequence shown here is derived from an EMBL/GenBank/DDBJ whole genome shotgun (WGS) entry which is preliminary data.</text>
</comment>
<keyword evidence="4 11" id="KW-0479">Metal-binding</keyword>
<evidence type="ECO:0000256" key="9">
    <source>
        <dbReference type="ARBA" id="ARBA00023157"/>
    </source>
</evidence>
<dbReference type="InterPro" id="IPR003482">
    <property type="entry name" value="Whib"/>
</dbReference>
<keyword evidence="5 11" id="KW-0408">Iron</keyword>
<comment type="cofactor">
    <cofactor evidence="11">
        <name>[4Fe-4S] cluster</name>
        <dbReference type="ChEBI" id="CHEBI:49883"/>
    </cofactor>
    <text evidence="11">Binds 1 [4Fe-4S] cluster per subunit. Following nitrosylation of the [4Fe-4S] cluster binds 1 [4Fe-8(NO)] cluster per subunit.</text>
</comment>
<dbReference type="PROSITE" id="PS51674">
    <property type="entry name" value="4FE4S_WBL"/>
    <property type="match status" value="1"/>
</dbReference>
<keyword evidence="6 11" id="KW-0411">Iron-sulfur</keyword>
<dbReference type="PANTHER" id="PTHR38839:SF2">
    <property type="entry name" value="TRANSCRIPTIONAL REGULATOR WHIB7-RELATED"/>
    <property type="match status" value="1"/>
</dbReference>
<keyword evidence="8 11" id="KW-0238">DNA-binding</keyword>
<evidence type="ECO:0000313" key="15">
    <source>
        <dbReference type="Proteomes" id="UP000678317"/>
    </source>
</evidence>
<keyword evidence="7 11" id="KW-0805">Transcription regulation</keyword>
<organism evidence="14 15">
    <name type="scientific">Cellulomonas fengjieae</name>
    <dbReference type="NCBI Taxonomy" id="2819978"/>
    <lineage>
        <taxon>Bacteria</taxon>
        <taxon>Bacillati</taxon>
        <taxon>Actinomycetota</taxon>
        <taxon>Actinomycetes</taxon>
        <taxon>Micrococcales</taxon>
        <taxon>Cellulomonadaceae</taxon>
        <taxon>Cellulomonas</taxon>
    </lineage>
</organism>
<feature type="domain" description="4Fe-4S Wbl-type" evidence="13">
    <location>
        <begin position="68"/>
        <end position="125"/>
    </location>
</feature>
<comment type="similarity">
    <text evidence="2 11">Belongs to the WhiB family.</text>
</comment>
<keyword evidence="10 11" id="KW-0804">Transcription</keyword>
<comment type="subcellular location">
    <subcellularLocation>
        <location evidence="1 11">Cytoplasm</location>
    </subcellularLocation>
</comment>
<evidence type="ECO:0000256" key="7">
    <source>
        <dbReference type="ARBA" id="ARBA00023015"/>
    </source>
</evidence>
<sequence length="143" mass="15312">MSRADGLAVGPAPTQHVHQQGHQEDIVRLTALLDTVNHGGSGPWPLTDCTSATDDRQTFDQLVAGCVPCRSNDPELWFAERTADVEKAKALCRECPLIEGCLAGAIDRAEPWGVWGGEVFVGGVVVATKRGRGRPRKNPDTAV</sequence>